<dbReference type="PANTHER" id="PTHR37535:SF2">
    <property type="entry name" value="FINGER DOMAIN PROTEIN, PUTATIVE (AFU_ORTHOLOGUE AFUA_6G09300)-RELATED"/>
    <property type="match status" value="1"/>
</dbReference>
<gene>
    <name evidence="4" type="ORF">UA08_09474</name>
</gene>
<keyword evidence="5" id="KW-1185">Reference proteome</keyword>
<feature type="coiled-coil region" evidence="1">
    <location>
        <begin position="553"/>
        <end position="589"/>
    </location>
</feature>
<dbReference type="AlphaFoldDB" id="A0A1Q5Q600"/>
<name>A0A1Q5Q600_TALAT</name>
<evidence type="ECO:0000256" key="2">
    <source>
        <dbReference type="SAM" id="MobiDB-lite"/>
    </source>
</evidence>
<sequence length="793" mass="91332">MTTTDDGSDMVISDHESVASAGSPSIFSTDPAEDSSDSSLSDEESDNSDSDESGSESEVEDLMRMEGEVQYGPEYYLAAAENLDVSQLRQQRYSPLTREKLEDTKHYWNRYCRFTHQNPDECFRTLEDPDEAARFMYGFLKWRCDRRHGKGGRRCPGIRSQDSLETFWKWWHLVYKREMGHGLDPMALRKINDVIAIVAKEKDLRVGPRPKPIMYIEDLAEFARVLLTTREMTFEVGWQRIQLLLFCQLAAITGSRPEALLNIRYRDLYLRLIRDPKNDRPRLLIDLTLSSTKQFLEKKPQDPFSIPEILFDPTLVLSPHVFLLGMLFRLKAFKSPRVNSPERLYELGVLHGLNQQDLPLKDEFLDQFVFCQAIRESDGVRIALDQRLSGGSLRYRLRRGAQITGFEQPMRPYALRYGAAKAFNNSPDVSKELQNVMLQHASIETFITHYSVGIDVDAQAIARGLTPEQYLIRFARSMSASIDPRRPWKVTSELSRSVEKLKEVIKIAQQVIQRRQRRDQLGVGFKGKCRGFCRRRKATRAQQKKCPRICRRYRKAEKRYQRASRLLRNVKQRHKNRLVRENLERYKREQPVIDSERQLTGKVVDEEVLTAFQQTGAITPQLLRLMDAILTLPEPTVEAELGRRIRGIYAVIDYGDVEEGPPLRPAPPNPAYVPTSSIVGDKKEPVPESADAVALRRAVDTIFIKEKTERPVICFLCVGNPRLPVHERTRNYHDPGSLSRHFVRKHAKPMWPEGKKVPCNVCNVEMESKRHLLLHAEEVHGTVSRVPPSRLGL</sequence>
<dbReference type="PROSITE" id="PS00028">
    <property type="entry name" value="ZINC_FINGER_C2H2_1"/>
    <property type="match status" value="1"/>
</dbReference>
<protein>
    <recommendedName>
        <fullName evidence="3">C2H2-type domain-containing protein</fullName>
    </recommendedName>
</protein>
<organism evidence="4 5">
    <name type="scientific">Talaromyces atroroseus</name>
    <dbReference type="NCBI Taxonomy" id="1441469"/>
    <lineage>
        <taxon>Eukaryota</taxon>
        <taxon>Fungi</taxon>
        <taxon>Dikarya</taxon>
        <taxon>Ascomycota</taxon>
        <taxon>Pezizomycotina</taxon>
        <taxon>Eurotiomycetes</taxon>
        <taxon>Eurotiomycetidae</taxon>
        <taxon>Eurotiales</taxon>
        <taxon>Trichocomaceae</taxon>
        <taxon>Talaromyces</taxon>
        <taxon>Talaromyces sect. Trachyspermi</taxon>
    </lineage>
</organism>
<dbReference type="Pfam" id="PF11917">
    <property type="entry name" value="DUF3435"/>
    <property type="match status" value="1"/>
</dbReference>
<evidence type="ECO:0000256" key="1">
    <source>
        <dbReference type="SAM" id="Coils"/>
    </source>
</evidence>
<proteinExistence type="predicted"/>
<dbReference type="GeneID" id="31009230"/>
<feature type="domain" description="C2H2-type" evidence="3">
    <location>
        <begin position="759"/>
        <end position="780"/>
    </location>
</feature>
<dbReference type="GO" id="GO:0003677">
    <property type="term" value="F:DNA binding"/>
    <property type="evidence" value="ECO:0007669"/>
    <property type="project" value="InterPro"/>
</dbReference>
<comment type="caution">
    <text evidence="4">The sequence shown here is derived from an EMBL/GenBank/DDBJ whole genome shotgun (WGS) entry which is preliminary data.</text>
</comment>
<dbReference type="Proteomes" id="UP000214365">
    <property type="component" value="Unassembled WGS sequence"/>
</dbReference>
<dbReference type="STRING" id="1441469.A0A1Q5Q600"/>
<dbReference type="EMBL" id="LFMY01000026">
    <property type="protein sequence ID" value="OKL55237.1"/>
    <property type="molecule type" value="Genomic_DNA"/>
</dbReference>
<dbReference type="InterPro" id="IPR013087">
    <property type="entry name" value="Znf_C2H2_type"/>
</dbReference>
<keyword evidence="1" id="KW-0175">Coiled coil</keyword>
<evidence type="ECO:0000313" key="5">
    <source>
        <dbReference type="Proteomes" id="UP000214365"/>
    </source>
</evidence>
<reference evidence="4 5" key="1">
    <citation type="submission" date="2015-06" db="EMBL/GenBank/DDBJ databases">
        <title>Talaromyces atroroseus IBT 11181 draft genome.</title>
        <authorList>
            <person name="Rasmussen K.B."/>
            <person name="Rasmussen S."/>
            <person name="Petersen B."/>
            <person name="Sicheritz-Ponten T."/>
            <person name="Mortensen U.H."/>
            <person name="Thrane U."/>
        </authorList>
    </citation>
    <scope>NUCLEOTIDE SEQUENCE [LARGE SCALE GENOMIC DNA]</scope>
    <source>
        <strain evidence="4 5">IBT 11181</strain>
    </source>
</reference>
<evidence type="ECO:0000313" key="4">
    <source>
        <dbReference type="EMBL" id="OKL55237.1"/>
    </source>
</evidence>
<dbReference type="InterPro" id="IPR021842">
    <property type="entry name" value="DUF3435"/>
</dbReference>
<dbReference type="InterPro" id="IPR011010">
    <property type="entry name" value="DNA_brk_join_enz"/>
</dbReference>
<accession>A0A1Q5Q600</accession>
<dbReference type="RefSeq" id="XP_020115358.1">
    <property type="nucleotide sequence ID" value="XM_020265424.1"/>
</dbReference>
<feature type="region of interest" description="Disordered" evidence="2">
    <location>
        <begin position="1"/>
        <end position="61"/>
    </location>
</feature>
<dbReference type="PANTHER" id="PTHR37535">
    <property type="entry name" value="FLUG DOMAIN PROTEIN"/>
    <property type="match status" value="1"/>
</dbReference>
<dbReference type="OrthoDB" id="4222077at2759"/>
<dbReference type="SUPFAM" id="SSF56349">
    <property type="entry name" value="DNA breaking-rejoining enzymes"/>
    <property type="match status" value="1"/>
</dbReference>
<feature type="compositionally biased region" description="Acidic residues" evidence="2">
    <location>
        <begin position="31"/>
        <end position="60"/>
    </location>
</feature>
<evidence type="ECO:0000259" key="3">
    <source>
        <dbReference type="PROSITE" id="PS00028"/>
    </source>
</evidence>